<comment type="caution">
    <text evidence="2">The sequence shown here is derived from an EMBL/GenBank/DDBJ whole genome shotgun (WGS) entry which is preliminary data.</text>
</comment>
<accession>A0A8J6E5F1</accession>
<feature type="coiled-coil region" evidence="1">
    <location>
        <begin position="192"/>
        <end position="232"/>
    </location>
</feature>
<dbReference type="AlphaFoldDB" id="A0A8J6E5F1"/>
<name>A0A8J6E5F1_9EUKA</name>
<dbReference type="Proteomes" id="UP000717585">
    <property type="component" value="Unassembled WGS sequence"/>
</dbReference>
<dbReference type="EMBL" id="JAHDYR010000009">
    <property type="protein sequence ID" value="KAG9395677.1"/>
    <property type="molecule type" value="Genomic_DNA"/>
</dbReference>
<sequence>MDYAEEDVYESVLAAADETNYSDMMPEDLDPIDPLMDDGLASEHAFTVENRLTSERIRREADEFQNQELIDEAKRHRDLQREANITTREQEWFDRSTAEIMGRKEYFNLVEKEKRHKIADGREKLRMTISIKKNLDKQTAARQREIDEHRSATVDAAGKDYYQRQAHHCLEIARAKVEADIKREEVFAAEHKAAYEAKVEKKREEYRKRRENKELNERRELAALKRDEATKARREAEWAEWKARNGAKKRLFDVAGCATVCL</sequence>
<proteinExistence type="predicted"/>
<organism evidence="2 3">
    <name type="scientific">Carpediemonas membranifera</name>
    <dbReference type="NCBI Taxonomy" id="201153"/>
    <lineage>
        <taxon>Eukaryota</taxon>
        <taxon>Metamonada</taxon>
        <taxon>Carpediemonas-like organisms</taxon>
        <taxon>Carpediemonas</taxon>
    </lineage>
</organism>
<protein>
    <submittedName>
        <fullName evidence="2">Uncharacterized protein</fullName>
    </submittedName>
</protein>
<gene>
    <name evidence="2" type="ORF">J8273_2881</name>
</gene>
<reference evidence="2" key="1">
    <citation type="submission" date="2021-05" db="EMBL/GenBank/DDBJ databases">
        <title>A free-living protist that lacks canonical eukaryotic 1 DNA replication and segregation systems.</title>
        <authorList>
            <person name="Salas-Leiva D.E."/>
            <person name="Tromer E.C."/>
            <person name="Curtis B.A."/>
            <person name="Jerlstrom-Hultqvist J."/>
            <person name="Kolisko M."/>
            <person name="Yi Z."/>
            <person name="Salas-Leiva J.S."/>
            <person name="Gallot-Lavallee L."/>
            <person name="Kops G.J.P.L."/>
            <person name="Archibald J.M."/>
            <person name="Simpson A.G.B."/>
            <person name="Roger A.J."/>
        </authorList>
    </citation>
    <scope>NUCLEOTIDE SEQUENCE</scope>
    <source>
        <strain evidence="2">BICM</strain>
    </source>
</reference>
<evidence type="ECO:0000313" key="2">
    <source>
        <dbReference type="EMBL" id="KAG9395677.1"/>
    </source>
</evidence>
<keyword evidence="1" id="KW-0175">Coiled coil</keyword>
<evidence type="ECO:0000256" key="1">
    <source>
        <dbReference type="SAM" id="Coils"/>
    </source>
</evidence>
<keyword evidence="3" id="KW-1185">Reference proteome</keyword>
<evidence type="ECO:0000313" key="3">
    <source>
        <dbReference type="Proteomes" id="UP000717585"/>
    </source>
</evidence>